<comment type="caution">
    <text evidence="2">The sequence shown here is derived from an EMBL/GenBank/DDBJ whole genome shotgun (WGS) entry which is preliminary data.</text>
</comment>
<gene>
    <name evidence="2" type="primary">Necator_chrX.g22357</name>
    <name evidence="2" type="ORF">RB195_022195</name>
</gene>
<keyword evidence="1" id="KW-0175">Coiled coil</keyword>
<accession>A0ABR1EEL7</accession>
<evidence type="ECO:0008006" key="4">
    <source>
        <dbReference type="Google" id="ProtNLM"/>
    </source>
</evidence>
<dbReference type="EMBL" id="JAVFWL010000006">
    <property type="protein sequence ID" value="KAK6761033.1"/>
    <property type="molecule type" value="Genomic_DNA"/>
</dbReference>
<organism evidence="2 3">
    <name type="scientific">Necator americanus</name>
    <name type="common">Human hookworm</name>
    <dbReference type="NCBI Taxonomy" id="51031"/>
    <lineage>
        <taxon>Eukaryota</taxon>
        <taxon>Metazoa</taxon>
        <taxon>Ecdysozoa</taxon>
        <taxon>Nematoda</taxon>
        <taxon>Chromadorea</taxon>
        <taxon>Rhabditida</taxon>
        <taxon>Rhabditina</taxon>
        <taxon>Rhabditomorpha</taxon>
        <taxon>Strongyloidea</taxon>
        <taxon>Ancylostomatidae</taxon>
        <taxon>Bunostominae</taxon>
        <taxon>Necator</taxon>
    </lineage>
</organism>
<evidence type="ECO:0000256" key="1">
    <source>
        <dbReference type="SAM" id="Coils"/>
    </source>
</evidence>
<sequence>MDDTDEEYDRLVEHLDDCTKEVESFETTKRRLSLELMPTLENAMRKLEWDDMGVKVDGRELHHLCFTDDIVPTTPNISQAEGMLTEFDETCECIDLQLNL</sequence>
<evidence type="ECO:0000313" key="2">
    <source>
        <dbReference type="EMBL" id="KAK6761033.1"/>
    </source>
</evidence>
<name>A0ABR1EEL7_NECAM</name>
<dbReference type="Proteomes" id="UP001303046">
    <property type="component" value="Unassembled WGS sequence"/>
</dbReference>
<protein>
    <recommendedName>
        <fullName evidence="4">Dynein heavy chain linker domain-containing protein</fullName>
    </recommendedName>
</protein>
<keyword evidence="3" id="KW-1185">Reference proteome</keyword>
<evidence type="ECO:0000313" key="3">
    <source>
        <dbReference type="Proteomes" id="UP001303046"/>
    </source>
</evidence>
<proteinExistence type="predicted"/>
<reference evidence="2 3" key="1">
    <citation type="submission" date="2023-08" db="EMBL/GenBank/DDBJ databases">
        <title>A Necator americanus chromosomal reference genome.</title>
        <authorList>
            <person name="Ilik V."/>
            <person name="Petrzelkova K.J."/>
            <person name="Pardy F."/>
            <person name="Fuh T."/>
            <person name="Niatou-Singa F.S."/>
            <person name="Gouil Q."/>
            <person name="Baker L."/>
            <person name="Ritchie M.E."/>
            <person name="Jex A.R."/>
            <person name="Gazzola D."/>
            <person name="Li H."/>
            <person name="Toshio Fujiwara R."/>
            <person name="Zhan B."/>
            <person name="Aroian R.V."/>
            <person name="Pafco B."/>
            <person name="Schwarz E.M."/>
        </authorList>
    </citation>
    <scope>NUCLEOTIDE SEQUENCE [LARGE SCALE GENOMIC DNA]</scope>
    <source>
        <strain evidence="2 3">Aroian</strain>
        <tissue evidence="2">Whole animal</tissue>
    </source>
</reference>
<feature type="coiled-coil region" evidence="1">
    <location>
        <begin position="1"/>
        <end position="35"/>
    </location>
</feature>